<reference evidence="1" key="1">
    <citation type="journal article" date="2023" name="Science">
        <title>Genome structures resolve the early diversification of teleost fishes.</title>
        <authorList>
            <person name="Parey E."/>
            <person name="Louis A."/>
            <person name="Montfort J."/>
            <person name="Bouchez O."/>
            <person name="Roques C."/>
            <person name="Iampietro C."/>
            <person name="Lluch J."/>
            <person name="Castinel A."/>
            <person name="Donnadieu C."/>
            <person name="Desvignes T."/>
            <person name="Floi Bucao C."/>
            <person name="Jouanno E."/>
            <person name="Wen M."/>
            <person name="Mejri S."/>
            <person name="Dirks R."/>
            <person name="Jansen H."/>
            <person name="Henkel C."/>
            <person name="Chen W.J."/>
            <person name="Zahm M."/>
            <person name="Cabau C."/>
            <person name="Klopp C."/>
            <person name="Thompson A.W."/>
            <person name="Robinson-Rechavi M."/>
            <person name="Braasch I."/>
            <person name="Lecointre G."/>
            <person name="Bobe J."/>
            <person name="Postlethwait J.H."/>
            <person name="Berthelot C."/>
            <person name="Roest Crollius H."/>
            <person name="Guiguen Y."/>
        </authorList>
    </citation>
    <scope>NUCLEOTIDE SEQUENCE</scope>
    <source>
        <strain evidence="1">WJC10195</strain>
    </source>
</reference>
<dbReference type="AlphaFoldDB" id="A0A9Q1EIU5"/>
<organism evidence="1 2">
    <name type="scientific">Synaphobranchus kaupii</name>
    <name type="common">Kaup's arrowtooth eel</name>
    <dbReference type="NCBI Taxonomy" id="118154"/>
    <lineage>
        <taxon>Eukaryota</taxon>
        <taxon>Metazoa</taxon>
        <taxon>Chordata</taxon>
        <taxon>Craniata</taxon>
        <taxon>Vertebrata</taxon>
        <taxon>Euteleostomi</taxon>
        <taxon>Actinopterygii</taxon>
        <taxon>Neopterygii</taxon>
        <taxon>Teleostei</taxon>
        <taxon>Anguilliformes</taxon>
        <taxon>Synaphobranchidae</taxon>
        <taxon>Synaphobranchus</taxon>
    </lineage>
</organism>
<evidence type="ECO:0000313" key="2">
    <source>
        <dbReference type="Proteomes" id="UP001152622"/>
    </source>
</evidence>
<dbReference type="Proteomes" id="UP001152622">
    <property type="component" value="Chromosome 17"/>
</dbReference>
<proteinExistence type="predicted"/>
<evidence type="ECO:0000313" key="1">
    <source>
        <dbReference type="EMBL" id="KAJ8339543.1"/>
    </source>
</evidence>
<protein>
    <submittedName>
        <fullName evidence="1">Uncharacterized protein</fullName>
    </submittedName>
</protein>
<sequence length="88" mass="9896">MAVLERAEFSPRLSSDLCMERYFTGGHPRWCSVSPVRERGHKLCLSEIPEASGKHLFTFRNGVGPECLFKSDPLPSPSTPKKRHNQGL</sequence>
<accession>A0A9Q1EIU5</accession>
<gene>
    <name evidence="1" type="ORF">SKAU_G00363290</name>
</gene>
<keyword evidence="2" id="KW-1185">Reference proteome</keyword>
<dbReference type="EMBL" id="JAINUF010000017">
    <property type="protein sequence ID" value="KAJ8339543.1"/>
    <property type="molecule type" value="Genomic_DNA"/>
</dbReference>
<comment type="caution">
    <text evidence="1">The sequence shown here is derived from an EMBL/GenBank/DDBJ whole genome shotgun (WGS) entry which is preliminary data.</text>
</comment>
<name>A0A9Q1EIU5_SYNKA</name>